<accession>A0A8S3IQ92</accession>
<keyword evidence="1" id="KW-1133">Transmembrane helix</keyword>
<feature type="transmembrane region" description="Helical" evidence="1">
    <location>
        <begin position="95"/>
        <end position="114"/>
    </location>
</feature>
<sequence length="164" mass="19032">MESTATHTNDSQWINQETEKIHAEILSELNHFESALNKRFAQFKNTVTAQQEKTLETSLANASSHQITEPRVFISRNSILTDLFKISHIRGVRNVFAAILIIFVIQVTLDDIIQDGRINLQFEIMFESFANLHVALFIWLLMMLSTSIVVFLGFYLWTKHRNDY</sequence>
<dbReference type="AlphaFoldDB" id="A0A8S3IQ92"/>
<gene>
    <name evidence="2" type="ORF">SMN809_LOCUS76295</name>
</gene>
<proteinExistence type="predicted"/>
<evidence type="ECO:0000313" key="2">
    <source>
        <dbReference type="EMBL" id="CAF5203834.1"/>
    </source>
</evidence>
<keyword evidence="1" id="KW-0812">Transmembrane</keyword>
<evidence type="ECO:0000256" key="1">
    <source>
        <dbReference type="SAM" id="Phobius"/>
    </source>
</evidence>
<name>A0A8S3IQ92_9BILA</name>
<feature type="transmembrane region" description="Helical" evidence="1">
    <location>
        <begin position="134"/>
        <end position="157"/>
    </location>
</feature>
<protein>
    <submittedName>
        <fullName evidence="2">Uncharacterized protein</fullName>
    </submittedName>
</protein>
<dbReference type="Proteomes" id="UP000676336">
    <property type="component" value="Unassembled WGS sequence"/>
</dbReference>
<organism evidence="2 3">
    <name type="scientific">Rotaria magnacalcarata</name>
    <dbReference type="NCBI Taxonomy" id="392030"/>
    <lineage>
        <taxon>Eukaryota</taxon>
        <taxon>Metazoa</taxon>
        <taxon>Spiralia</taxon>
        <taxon>Gnathifera</taxon>
        <taxon>Rotifera</taxon>
        <taxon>Eurotatoria</taxon>
        <taxon>Bdelloidea</taxon>
        <taxon>Philodinida</taxon>
        <taxon>Philodinidae</taxon>
        <taxon>Rotaria</taxon>
    </lineage>
</organism>
<reference evidence="2" key="1">
    <citation type="submission" date="2021-02" db="EMBL/GenBank/DDBJ databases">
        <authorList>
            <person name="Nowell W R."/>
        </authorList>
    </citation>
    <scope>NUCLEOTIDE SEQUENCE</scope>
</reference>
<evidence type="ECO:0000313" key="3">
    <source>
        <dbReference type="Proteomes" id="UP000676336"/>
    </source>
</evidence>
<feature type="non-terminal residue" evidence="2">
    <location>
        <position position="1"/>
    </location>
</feature>
<dbReference type="EMBL" id="CAJOBI010334500">
    <property type="protein sequence ID" value="CAF5203834.1"/>
    <property type="molecule type" value="Genomic_DNA"/>
</dbReference>
<comment type="caution">
    <text evidence="2">The sequence shown here is derived from an EMBL/GenBank/DDBJ whole genome shotgun (WGS) entry which is preliminary data.</text>
</comment>
<keyword evidence="1" id="KW-0472">Membrane</keyword>